<sequence>MIIELEIRDHIKPSIFPANTVIIELGHGMWIKDSEGFWTEIHPKNPEYSLTVSDKGFEKPKSGWWGPEFPPNPVEKPADEFFGEFKVLAVPFGWRPPKPEGEKFQWWPIPGHPNYLVREDGTKIRNVKYGNKKAKNRARSGYFVLYSGTDQQYWHENKLGNEEQQAYFFKTGELHPDVSIPESEAA</sequence>
<dbReference type="RefSeq" id="YP_010660546.1">
    <property type="nucleotide sequence ID" value="NC_070877.1"/>
</dbReference>
<dbReference type="Proteomes" id="UP000321915">
    <property type="component" value="Segment"/>
</dbReference>
<dbReference type="GeneID" id="77936540"/>
<keyword evidence="2" id="KW-1185">Reference proteome</keyword>
<dbReference type="KEGG" id="vg:77936540"/>
<name>A0A5B8WPQ1_9CAUD</name>
<proteinExistence type="predicted"/>
<dbReference type="EMBL" id="MN183282">
    <property type="protein sequence ID" value="QED11668.1"/>
    <property type="molecule type" value="Genomic_DNA"/>
</dbReference>
<gene>
    <name evidence="1" type="primary">180</name>
    <name evidence="1" type="ORF">SEA_QUI_180</name>
</gene>
<accession>A0A5B8WPQ1</accession>
<reference evidence="1 2" key="1">
    <citation type="submission" date="2019-07" db="EMBL/GenBank/DDBJ databases">
        <authorList>
            <person name="Abdullah A."/>
            <person name="Lima G.C."/>
            <person name="Cuneo C.K."/>
            <person name="Ennest D.C."/>
            <person name="Fritz K.J."/>
            <person name="Johnson B.T."/>
            <person name="Larson S.M."/>
            <person name="Lemunyete M.N."/>
            <person name="Murray M.B."/>
            <person name="Osmond D.E."/>
            <person name="Patras K.A."/>
            <person name="Ransibrahmanakul S."/>
            <person name="Simpson K.A."/>
            <person name="Thull B.S."/>
            <person name="Wetzel S."/>
            <person name="Bonilla J.A."/>
            <person name="Klyczek K."/>
            <person name="Garlena R.A."/>
            <person name="Russell D.A."/>
            <person name="Pope W.H."/>
            <person name="Jacobs-Sera D."/>
            <person name="Hatfull G.F."/>
        </authorList>
    </citation>
    <scope>NUCLEOTIDE SEQUENCE [LARGE SCALE GENOMIC DNA]</scope>
</reference>
<evidence type="ECO:0000313" key="2">
    <source>
        <dbReference type="Proteomes" id="UP000321915"/>
    </source>
</evidence>
<evidence type="ECO:0000313" key="1">
    <source>
        <dbReference type="EMBL" id="QED11668.1"/>
    </source>
</evidence>
<protein>
    <submittedName>
        <fullName evidence="1">Uncharacterized protein</fullName>
    </submittedName>
</protein>
<organism evidence="1 2">
    <name type="scientific">Arthrobacter phage Qui</name>
    <dbReference type="NCBI Taxonomy" id="2603260"/>
    <lineage>
        <taxon>Viruses</taxon>
        <taxon>Duplodnaviria</taxon>
        <taxon>Heunggongvirae</taxon>
        <taxon>Uroviricota</taxon>
        <taxon>Caudoviricetes</taxon>
        <taxon>Quivirus</taxon>
        <taxon>Quivirus qui</taxon>
    </lineage>
</organism>